<dbReference type="EMBL" id="KI632259">
    <property type="protein sequence ID" value="EYU20862.1"/>
    <property type="molecule type" value="Genomic_DNA"/>
</dbReference>
<evidence type="ECO:0000313" key="2">
    <source>
        <dbReference type="Proteomes" id="UP000030748"/>
    </source>
</evidence>
<sequence length="126" mass="14338">MISTNDKTLCLVNNDWANTIGKPHTVPFNLTGNCGSVTVELWRRVCTRNKVLQFPGLEDVFTSETSSSYIRSSIVCSYVFNCSFCLLDANLLLTFGFLTPDFWNNTRFSKTPFREYTDLRGLSIDE</sequence>
<reference evidence="1 2" key="1">
    <citation type="journal article" date="2013" name="Proc. Natl. Acad. Sci. U.S.A.">
        <title>Fine-scale variation in meiotic recombination in Mimulus inferred from population shotgun sequencing.</title>
        <authorList>
            <person name="Hellsten U."/>
            <person name="Wright K.M."/>
            <person name="Jenkins J."/>
            <person name="Shu S."/>
            <person name="Yuan Y."/>
            <person name="Wessler S.R."/>
            <person name="Schmutz J."/>
            <person name="Willis J.H."/>
            <person name="Rokhsar D.S."/>
        </authorList>
    </citation>
    <scope>NUCLEOTIDE SEQUENCE [LARGE SCALE GENOMIC DNA]</scope>
    <source>
        <strain evidence="2">cv. DUN x IM62</strain>
    </source>
</reference>
<protein>
    <submittedName>
        <fullName evidence="1">Uncharacterized protein</fullName>
    </submittedName>
</protein>
<organism evidence="1 2">
    <name type="scientific">Erythranthe guttata</name>
    <name type="common">Yellow monkey flower</name>
    <name type="synonym">Mimulus guttatus</name>
    <dbReference type="NCBI Taxonomy" id="4155"/>
    <lineage>
        <taxon>Eukaryota</taxon>
        <taxon>Viridiplantae</taxon>
        <taxon>Streptophyta</taxon>
        <taxon>Embryophyta</taxon>
        <taxon>Tracheophyta</taxon>
        <taxon>Spermatophyta</taxon>
        <taxon>Magnoliopsida</taxon>
        <taxon>eudicotyledons</taxon>
        <taxon>Gunneridae</taxon>
        <taxon>Pentapetalae</taxon>
        <taxon>asterids</taxon>
        <taxon>lamiids</taxon>
        <taxon>Lamiales</taxon>
        <taxon>Phrymaceae</taxon>
        <taxon>Erythranthe</taxon>
    </lineage>
</organism>
<dbReference type="AlphaFoldDB" id="A0A022PWW3"/>
<dbReference type="InterPro" id="IPR014721">
    <property type="entry name" value="Ribsml_uS5_D2-typ_fold_subgr"/>
</dbReference>
<keyword evidence="2" id="KW-1185">Reference proteome</keyword>
<dbReference type="PhylomeDB" id="A0A022PWW3"/>
<dbReference type="Proteomes" id="UP000030748">
    <property type="component" value="Unassembled WGS sequence"/>
</dbReference>
<proteinExistence type="predicted"/>
<dbReference type="eggNOG" id="KOG0877">
    <property type="taxonomic scope" value="Eukaryota"/>
</dbReference>
<gene>
    <name evidence="1" type="ORF">MIMGU_mgv1a016322mg</name>
</gene>
<accession>A0A022PWW3</accession>
<evidence type="ECO:0000313" key="1">
    <source>
        <dbReference type="EMBL" id="EYU20862.1"/>
    </source>
</evidence>
<name>A0A022PWW3_ERYGU</name>
<dbReference type="STRING" id="4155.A0A022PWW3"/>
<dbReference type="Gene3D" id="3.30.230.10">
    <property type="match status" value="1"/>
</dbReference>